<evidence type="ECO:0000313" key="1">
    <source>
        <dbReference type="EMBL" id="RYV51880.1"/>
    </source>
</evidence>
<keyword evidence="2" id="KW-1185">Reference proteome</keyword>
<gene>
    <name evidence="1" type="ORF">EUA98_06495</name>
</gene>
<reference evidence="1 2" key="1">
    <citation type="submission" date="2019-01" db="EMBL/GenBank/DDBJ databases">
        <title>Novel species of Cellulomonas.</title>
        <authorList>
            <person name="Liu Q."/>
            <person name="Xin Y.-H."/>
        </authorList>
    </citation>
    <scope>NUCLEOTIDE SEQUENCE [LARGE SCALE GENOMIC DNA]</scope>
    <source>
        <strain evidence="1 2">HLT2-17</strain>
    </source>
</reference>
<dbReference type="AlphaFoldDB" id="A0A4Q5N1D6"/>
<comment type="caution">
    <text evidence="1">The sequence shown here is derived from an EMBL/GenBank/DDBJ whole genome shotgun (WGS) entry which is preliminary data.</text>
</comment>
<dbReference type="Proteomes" id="UP000293764">
    <property type="component" value="Unassembled WGS sequence"/>
</dbReference>
<accession>A0A4Q5N1D6</accession>
<sequence>MTATALVVLIVSLAVVWGGLAASTVYLRRHPEEDDGASATPTAPIVMHDL</sequence>
<dbReference type="NCBIfam" id="NF033493">
    <property type="entry name" value="MetS_like_NSS"/>
    <property type="match status" value="1"/>
</dbReference>
<dbReference type="EMBL" id="SDWW01000011">
    <property type="protein sequence ID" value="RYV51880.1"/>
    <property type="molecule type" value="Genomic_DNA"/>
</dbReference>
<dbReference type="InterPro" id="IPR031596">
    <property type="entry name" value="MaAIMP_sms"/>
</dbReference>
<evidence type="ECO:0000313" key="2">
    <source>
        <dbReference type="Proteomes" id="UP000293764"/>
    </source>
</evidence>
<dbReference type="Pfam" id="PF16951">
    <property type="entry name" value="MaAIMP_sms"/>
    <property type="match status" value="1"/>
</dbReference>
<dbReference type="RefSeq" id="WP_130101856.1">
    <property type="nucleotide sequence ID" value="NZ_SDWW01000011.1"/>
</dbReference>
<name>A0A4Q5N1D6_9MICO</name>
<protein>
    <submittedName>
        <fullName evidence="1">Methionine/alanine import family NSS transporter small subunit</fullName>
    </submittedName>
</protein>
<organism evidence="1 2">
    <name type="scientific">Pengzhenrongella frigida</name>
    <dbReference type="NCBI Taxonomy" id="1259133"/>
    <lineage>
        <taxon>Bacteria</taxon>
        <taxon>Bacillati</taxon>
        <taxon>Actinomycetota</taxon>
        <taxon>Actinomycetes</taxon>
        <taxon>Micrococcales</taxon>
        <taxon>Pengzhenrongella</taxon>
    </lineage>
</organism>
<proteinExistence type="predicted"/>